<dbReference type="SUPFAM" id="SSF52821">
    <property type="entry name" value="Rhodanese/Cell cycle control phosphatase"/>
    <property type="match status" value="1"/>
</dbReference>
<reference evidence="3" key="1">
    <citation type="submission" date="2018-08" db="EMBL/GenBank/DDBJ databases">
        <authorList>
            <person name="Ferrada E.E."/>
            <person name="Latorre B.A."/>
        </authorList>
    </citation>
    <scope>NUCLEOTIDE SEQUENCE</scope>
    <source>
        <strain evidence="3">Paenibacillus B-LR1</strain>
    </source>
</reference>
<protein>
    <submittedName>
        <fullName evidence="3">Putative sulfur transferase</fullName>
        <ecNumber evidence="3">2.8.1.-</ecNumber>
    </submittedName>
    <submittedName>
        <fullName evidence="2">Rhodanese-like domain-containing protein</fullName>
    </submittedName>
</protein>
<reference evidence="4" key="2">
    <citation type="submission" date="2018-08" db="EMBL/GenBank/DDBJ databases">
        <authorList>
            <person name="Chevrot R."/>
        </authorList>
    </citation>
    <scope>NUCLEOTIDE SEQUENCE [LARGE SCALE GENOMIC DNA]</scope>
</reference>
<dbReference type="Pfam" id="PF00581">
    <property type="entry name" value="Rhodanese"/>
    <property type="match status" value="1"/>
</dbReference>
<proteinExistence type="predicted"/>
<dbReference type="PANTHER" id="PTHR43031:SF17">
    <property type="entry name" value="SULFURTRANSFERASE YTWF-RELATED"/>
    <property type="match status" value="1"/>
</dbReference>
<evidence type="ECO:0000313" key="4">
    <source>
        <dbReference type="Proteomes" id="UP000304148"/>
    </source>
</evidence>
<dbReference type="EC" id="2.8.1.-" evidence="3"/>
<dbReference type="Proteomes" id="UP000304148">
    <property type="component" value="Chromosome"/>
</dbReference>
<dbReference type="PROSITE" id="PS50206">
    <property type="entry name" value="RHODANESE_3"/>
    <property type="match status" value="1"/>
</dbReference>
<dbReference type="InterPro" id="IPR050229">
    <property type="entry name" value="GlpE_sulfurtransferase"/>
</dbReference>
<dbReference type="EMBL" id="LS992241">
    <property type="protein sequence ID" value="SYX82640.1"/>
    <property type="molecule type" value="Genomic_DNA"/>
</dbReference>
<dbReference type="PANTHER" id="PTHR43031">
    <property type="entry name" value="FAD-DEPENDENT OXIDOREDUCTASE"/>
    <property type="match status" value="1"/>
</dbReference>
<dbReference type="CDD" id="cd00158">
    <property type="entry name" value="RHOD"/>
    <property type="match status" value="1"/>
</dbReference>
<dbReference type="AlphaFoldDB" id="A0A383R6S1"/>
<keyword evidence="3" id="KW-0808">Transferase</keyword>
<dbReference type="Gene3D" id="3.40.250.10">
    <property type="entry name" value="Rhodanese-like domain"/>
    <property type="match status" value="1"/>
</dbReference>
<dbReference type="RefSeq" id="WP_021256701.1">
    <property type="nucleotide sequence ID" value="NZ_JAMDLY010000014.1"/>
</dbReference>
<organism evidence="3 4">
    <name type="scientific">Paenibacillus alvei</name>
    <name type="common">Bacillus alvei</name>
    <dbReference type="NCBI Taxonomy" id="44250"/>
    <lineage>
        <taxon>Bacteria</taxon>
        <taxon>Bacillati</taxon>
        <taxon>Bacillota</taxon>
        <taxon>Bacilli</taxon>
        <taxon>Bacillales</taxon>
        <taxon>Paenibacillaceae</taxon>
        <taxon>Paenibacillus</taxon>
    </lineage>
</organism>
<name>A0A383R6S1_PAEAL</name>
<keyword evidence="5" id="KW-1185">Reference proteome</keyword>
<dbReference type="SMART" id="SM00450">
    <property type="entry name" value="RHOD"/>
    <property type="match status" value="1"/>
</dbReference>
<evidence type="ECO:0000259" key="1">
    <source>
        <dbReference type="PROSITE" id="PS50206"/>
    </source>
</evidence>
<evidence type="ECO:0000313" key="3">
    <source>
        <dbReference type="EMBL" id="SYX82640.1"/>
    </source>
</evidence>
<gene>
    <name evidence="3" type="primary">ytwF</name>
    <name evidence="2" type="ORF">M5X04_17145</name>
    <name evidence="3" type="ORF">PBLR_11062</name>
</gene>
<dbReference type="EMBL" id="JAMDLY010000014">
    <property type="protein sequence ID" value="MCY9531034.1"/>
    <property type="molecule type" value="Genomic_DNA"/>
</dbReference>
<feature type="domain" description="Rhodanese" evidence="1">
    <location>
        <begin position="18"/>
        <end position="102"/>
    </location>
</feature>
<reference evidence="2 5" key="3">
    <citation type="submission" date="2022-05" db="EMBL/GenBank/DDBJ databases">
        <title>Genome Sequencing of Bee-Associated Microbes.</title>
        <authorList>
            <person name="Dunlap C."/>
        </authorList>
    </citation>
    <scope>NUCLEOTIDE SEQUENCE [LARGE SCALE GENOMIC DNA]</scope>
    <source>
        <strain evidence="2 5">NRRL NRS-750</strain>
    </source>
</reference>
<sequence length="105" mass="11987">MNPIAQIDVAVLKQRLERGEALNLIDVREDEEVAHGMIPGAKHIPMNEIPDRLDEIERTEEIIFICRSGYRSERVCEYLQHIGLEGCVNMEGGMLAWSQLEHTSK</sequence>
<accession>A0A383R6S1</accession>
<dbReference type="InterPro" id="IPR036873">
    <property type="entry name" value="Rhodanese-like_dom_sf"/>
</dbReference>
<dbReference type="InterPro" id="IPR001763">
    <property type="entry name" value="Rhodanese-like_dom"/>
</dbReference>
<dbReference type="Proteomes" id="UP001527090">
    <property type="component" value="Unassembled WGS sequence"/>
</dbReference>
<evidence type="ECO:0000313" key="5">
    <source>
        <dbReference type="Proteomes" id="UP001527090"/>
    </source>
</evidence>
<dbReference type="GO" id="GO:0016740">
    <property type="term" value="F:transferase activity"/>
    <property type="evidence" value="ECO:0007669"/>
    <property type="project" value="UniProtKB-KW"/>
</dbReference>
<evidence type="ECO:0000313" key="2">
    <source>
        <dbReference type="EMBL" id="MCY9531034.1"/>
    </source>
</evidence>